<feature type="domain" description="Major fimbrial subunit protein N-terminal" evidence="5">
    <location>
        <begin position="36"/>
        <end position="171"/>
    </location>
</feature>
<evidence type="ECO:0000259" key="6">
    <source>
        <dbReference type="Pfam" id="PF15495"/>
    </source>
</evidence>
<dbReference type="Pfam" id="PF06321">
    <property type="entry name" value="P_gingi_FimA"/>
    <property type="match status" value="1"/>
</dbReference>
<evidence type="ECO:0000256" key="3">
    <source>
        <dbReference type="ARBA" id="ARBA00022729"/>
    </source>
</evidence>
<organism evidence="7 8">
    <name type="scientific">Coprobacter fastidiosus NSB1 = JCM 33896</name>
    <dbReference type="NCBI Taxonomy" id="1349822"/>
    <lineage>
        <taxon>Bacteria</taxon>
        <taxon>Pseudomonadati</taxon>
        <taxon>Bacteroidota</taxon>
        <taxon>Bacteroidia</taxon>
        <taxon>Bacteroidales</taxon>
        <taxon>Barnesiellaceae</taxon>
        <taxon>Coprobacter</taxon>
    </lineage>
</organism>
<comment type="subcellular location">
    <subcellularLocation>
        <location evidence="1">Fimbrium</location>
    </subcellularLocation>
</comment>
<keyword evidence="8" id="KW-1185">Reference proteome</keyword>
<dbReference type="Proteomes" id="UP000269493">
    <property type="component" value="Unassembled WGS sequence"/>
</dbReference>
<reference evidence="7 8" key="1">
    <citation type="submission" date="2018-10" db="EMBL/GenBank/DDBJ databases">
        <title>Genomic Encyclopedia of Archaeal and Bacterial Type Strains, Phase II (KMG-II): from individual species to whole genera.</title>
        <authorList>
            <person name="Goeker M."/>
        </authorList>
    </citation>
    <scope>NUCLEOTIDE SEQUENCE [LARGE SCALE GENOMIC DNA]</scope>
    <source>
        <strain evidence="7 8">NSB1</strain>
    </source>
</reference>
<evidence type="ECO:0000259" key="5">
    <source>
        <dbReference type="Pfam" id="PF06321"/>
    </source>
</evidence>
<comment type="similarity">
    <text evidence="2">Belongs to the bacteroidetes fimbrillin superfamily. FimA/Mfa1 family.</text>
</comment>
<protein>
    <submittedName>
        <fullName evidence="7">Major fimbrial subunit protein type IV (Fimbrillin)</fullName>
    </submittedName>
</protein>
<dbReference type="GO" id="GO:0009289">
    <property type="term" value="C:pilus"/>
    <property type="evidence" value="ECO:0007669"/>
    <property type="project" value="UniProtKB-SubCell"/>
</dbReference>
<dbReference type="OrthoDB" id="1099484at2"/>
<evidence type="ECO:0000256" key="1">
    <source>
        <dbReference type="ARBA" id="ARBA00004561"/>
    </source>
</evidence>
<keyword evidence="4" id="KW-0281">Fimbrium</keyword>
<dbReference type="InterPro" id="IPR029140">
    <property type="entry name" value="Mfa1_C"/>
</dbReference>
<dbReference type="Pfam" id="PF15495">
    <property type="entry name" value="Fimbrillin_C"/>
    <property type="match status" value="1"/>
</dbReference>
<sequence length="403" mass="43884">MKIKNLLAVSMAAFVLLSCNDSDNGLSEPAVQGKKAAITVNIKGNADTRALSGEVAGSTDENAIKSLEFFVFNADGSYQKYFKPEALASNNQYTFLVDAGNLTILTAVNQNLGEPSPAPSLLADFKKSSLYKDLVLDGSNSRADISTSTGFAMAAEGTINVVEGETNTLNLTVRRLLSKIEAPKVDPSSQITAPKADLLEILGLGTSGTVPEDLKWTFDGYMVINGINQSRAFEYNDLENWVRFETASNFKTTFSINGETVETVYSTKNDDADETKNGFLPVTYEKPVYVYENVPTILQGGNGSAATVFDKDEVVAFIIQGTFSGTGVSGVTRYWRVNLLKDDAWKIYRNSIYRVTMKDIKTVGWATPKDAEEEGPVVSPEESSISINIEVAKWDVRTQNVDL</sequence>
<name>A0A495VMA8_9BACT</name>
<dbReference type="GeneID" id="92929859"/>
<dbReference type="RefSeq" id="WP_022599834.1">
    <property type="nucleotide sequence ID" value="NZ_KI440779.1"/>
</dbReference>
<evidence type="ECO:0000313" key="7">
    <source>
        <dbReference type="EMBL" id="RKT50474.1"/>
    </source>
</evidence>
<feature type="domain" description="Minor fimbrium subunit Mfa1 C-terminal" evidence="6">
    <location>
        <begin position="344"/>
        <end position="400"/>
    </location>
</feature>
<dbReference type="Gene3D" id="2.60.40.2580">
    <property type="match status" value="1"/>
</dbReference>
<evidence type="ECO:0000256" key="2">
    <source>
        <dbReference type="ARBA" id="ARBA00006011"/>
    </source>
</evidence>
<comment type="caution">
    <text evidence="7">The sequence shown here is derived from an EMBL/GenBank/DDBJ whole genome shotgun (WGS) entry which is preliminary data.</text>
</comment>
<accession>A0A495VMA8</accession>
<dbReference type="AlphaFoldDB" id="A0A495VMA8"/>
<dbReference type="PROSITE" id="PS51257">
    <property type="entry name" value="PROKAR_LIPOPROTEIN"/>
    <property type="match status" value="1"/>
</dbReference>
<evidence type="ECO:0000256" key="4">
    <source>
        <dbReference type="ARBA" id="ARBA00023263"/>
    </source>
</evidence>
<dbReference type="InterPro" id="IPR029141">
    <property type="entry name" value="FimA_N"/>
</dbReference>
<evidence type="ECO:0000313" key="8">
    <source>
        <dbReference type="Proteomes" id="UP000269493"/>
    </source>
</evidence>
<gene>
    <name evidence="7" type="ORF">BC742_2009</name>
</gene>
<keyword evidence="3" id="KW-0732">Signal</keyword>
<dbReference type="EMBL" id="RBXN01000007">
    <property type="protein sequence ID" value="RKT50474.1"/>
    <property type="molecule type" value="Genomic_DNA"/>
</dbReference>
<proteinExistence type="inferred from homology"/>